<protein>
    <submittedName>
        <fullName evidence="2">Glyoxalase/bleomycin resistance/dioxygenase family protein</fullName>
    </submittedName>
</protein>
<dbReference type="PANTHER" id="PTHR35908">
    <property type="entry name" value="HYPOTHETICAL FUSION PROTEIN"/>
    <property type="match status" value="1"/>
</dbReference>
<feature type="domain" description="Glyoxalase-like" evidence="1">
    <location>
        <begin position="7"/>
        <end position="152"/>
    </location>
</feature>
<evidence type="ECO:0000313" key="3">
    <source>
        <dbReference type="Proteomes" id="UP000503441"/>
    </source>
</evidence>
<proteinExistence type="predicted"/>
<gene>
    <name evidence="2" type="ORF">G7066_03660</name>
</gene>
<dbReference type="InterPro" id="IPR041581">
    <property type="entry name" value="Glyoxalase_6"/>
</dbReference>
<dbReference type="RefSeq" id="WP_166329174.1">
    <property type="nucleotide sequence ID" value="NZ_CP049933.1"/>
</dbReference>
<dbReference type="InterPro" id="IPR029068">
    <property type="entry name" value="Glyas_Bleomycin-R_OHBP_Dase"/>
</dbReference>
<dbReference type="Proteomes" id="UP000503441">
    <property type="component" value="Chromosome"/>
</dbReference>
<name>A0ABX6JUP2_9MICO</name>
<dbReference type="EMBL" id="CP049933">
    <property type="protein sequence ID" value="QIM17995.1"/>
    <property type="molecule type" value="Genomic_DNA"/>
</dbReference>
<sequence>MALYWKLVIDCGDPNVLADFWAAALEYLVEDPSALIAQLRAAGQLPDAAVVDYGGGQRFAGLAAIRHPEDPFDELSDVGHGRRLLFQEVPEKKIVKNRLHIDVHGGDGSPESLETLVERLERLGAERVKLVDQGPAGRWWVMHDPEGNEFCAA</sequence>
<keyword evidence="3" id="KW-1185">Reference proteome</keyword>
<reference evidence="2 3" key="1">
    <citation type="submission" date="2020-03" db="EMBL/GenBank/DDBJ databases">
        <title>Leucobacter sp. nov., isolated from beetles.</title>
        <authorList>
            <person name="Hyun D.-W."/>
            <person name="Bae J.-W."/>
        </authorList>
    </citation>
    <scope>NUCLEOTIDE SEQUENCE [LARGE SCALE GENOMIC DNA]</scope>
    <source>
        <strain evidence="2 3">HDW9A</strain>
    </source>
</reference>
<dbReference type="Pfam" id="PF18029">
    <property type="entry name" value="Glyoxalase_6"/>
    <property type="match status" value="1"/>
</dbReference>
<dbReference type="Gene3D" id="3.10.180.10">
    <property type="entry name" value="2,3-Dihydroxybiphenyl 1,2-Dioxygenase, domain 1"/>
    <property type="match status" value="1"/>
</dbReference>
<organism evidence="2 3">
    <name type="scientific">Leucobacter coleopterorum</name>
    <dbReference type="NCBI Taxonomy" id="2714933"/>
    <lineage>
        <taxon>Bacteria</taxon>
        <taxon>Bacillati</taxon>
        <taxon>Actinomycetota</taxon>
        <taxon>Actinomycetes</taxon>
        <taxon>Micrococcales</taxon>
        <taxon>Microbacteriaceae</taxon>
        <taxon>Leucobacter</taxon>
    </lineage>
</organism>
<evidence type="ECO:0000313" key="2">
    <source>
        <dbReference type="EMBL" id="QIM17995.1"/>
    </source>
</evidence>
<dbReference type="PANTHER" id="PTHR35908:SF1">
    <property type="entry name" value="CONSERVED PROTEIN"/>
    <property type="match status" value="1"/>
</dbReference>
<evidence type="ECO:0000259" key="1">
    <source>
        <dbReference type="Pfam" id="PF18029"/>
    </source>
</evidence>
<dbReference type="SUPFAM" id="SSF54593">
    <property type="entry name" value="Glyoxalase/Bleomycin resistance protein/Dihydroxybiphenyl dioxygenase"/>
    <property type="match status" value="1"/>
</dbReference>
<accession>A0ABX6JUP2</accession>